<proteinExistence type="predicted"/>
<evidence type="ECO:0000313" key="4">
    <source>
        <dbReference type="Proteomes" id="UP000446768"/>
    </source>
</evidence>
<keyword evidence="4" id="KW-1185">Reference proteome</keyword>
<reference evidence="3 4" key="1">
    <citation type="submission" date="2019-11" db="EMBL/GenBank/DDBJ databases">
        <title>Novel species isolated from a subtropical stream in China.</title>
        <authorList>
            <person name="Lu H."/>
        </authorList>
    </citation>
    <scope>NUCLEOTIDE SEQUENCE [LARGE SCALE GENOMIC DNA]</scope>
    <source>
        <strain evidence="3 4">FT92W</strain>
    </source>
</reference>
<keyword evidence="1" id="KW-0472">Membrane</keyword>
<keyword evidence="2" id="KW-0732">Signal</keyword>
<dbReference type="AlphaFoldDB" id="A0A7X2LUG7"/>
<dbReference type="Proteomes" id="UP000446768">
    <property type="component" value="Unassembled WGS sequence"/>
</dbReference>
<feature type="chain" id="PRO_5030625181" evidence="2">
    <location>
        <begin position="25"/>
        <end position="313"/>
    </location>
</feature>
<feature type="signal peptide" evidence="2">
    <location>
        <begin position="1"/>
        <end position="24"/>
    </location>
</feature>
<evidence type="ECO:0000256" key="1">
    <source>
        <dbReference type="SAM" id="Phobius"/>
    </source>
</evidence>
<evidence type="ECO:0000313" key="3">
    <source>
        <dbReference type="EMBL" id="MRV75630.1"/>
    </source>
</evidence>
<sequence length="313" mass="32755">MTLPAIVRKAAALCLLLASNAASTTILTLPAPGADERQLYKHLDPGAPALLSACGSAADCQLLSSLPLASSTGEGMAPPPVNGRNYFTSSIAAGGIDMFRSRTGQQFMTYPDEPIFANDAIDDDGSDEELEWKVKLRLLQAYTNMRTLVATDDISQGNARDAGKAGANAGNAAGSAVPDLGSLCVGRDGSFNITGASARSDCPTGSIYVSTKRGASMAEAEYAAYAQSVSFPGRGIASSHALQTADLRYTRNDPTLRQYRRCDDCDVDPASLSEPGPLQKLVRWMKHPVSLAVLALGLIATIVADAVGKSRRA</sequence>
<accession>A0A7X2LUG7</accession>
<dbReference type="EMBL" id="WKJJ01000022">
    <property type="protein sequence ID" value="MRV75630.1"/>
    <property type="molecule type" value="Genomic_DNA"/>
</dbReference>
<protein>
    <submittedName>
        <fullName evidence="3">Uncharacterized protein</fullName>
    </submittedName>
</protein>
<keyword evidence="1" id="KW-1133">Transmembrane helix</keyword>
<organism evidence="3 4">
    <name type="scientific">Pseudoduganella rivuli</name>
    <dbReference type="NCBI Taxonomy" id="2666085"/>
    <lineage>
        <taxon>Bacteria</taxon>
        <taxon>Pseudomonadati</taxon>
        <taxon>Pseudomonadota</taxon>
        <taxon>Betaproteobacteria</taxon>
        <taxon>Burkholderiales</taxon>
        <taxon>Oxalobacteraceae</taxon>
        <taxon>Telluria group</taxon>
        <taxon>Pseudoduganella</taxon>
    </lineage>
</organism>
<evidence type="ECO:0000256" key="2">
    <source>
        <dbReference type="SAM" id="SignalP"/>
    </source>
</evidence>
<dbReference type="RefSeq" id="WP_154380366.1">
    <property type="nucleotide sequence ID" value="NZ_WKJJ01000022.1"/>
</dbReference>
<gene>
    <name evidence="3" type="ORF">GJ700_28330</name>
</gene>
<feature type="transmembrane region" description="Helical" evidence="1">
    <location>
        <begin position="289"/>
        <end position="308"/>
    </location>
</feature>
<keyword evidence="1" id="KW-0812">Transmembrane</keyword>
<comment type="caution">
    <text evidence="3">The sequence shown here is derived from an EMBL/GenBank/DDBJ whole genome shotgun (WGS) entry which is preliminary data.</text>
</comment>
<name>A0A7X2LUG7_9BURK</name>